<reference evidence="4 5" key="1">
    <citation type="submission" date="2006-02" db="EMBL/GenBank/DDBJ databases">
        <authorList>
            <person name="Waterbury J."/>
            <person name="Ferriera S."/>
            <person name="Johnson J."/>
            <person name="Kravitz S."/>
            <person name="Halpern A."/>
            <person name="Remington K."/>
            <person name="Beeson K."/>
            <person name="Tran B."/>
            <person name="Rogers Y.-H."/>
            <person name="Friedman R."/>
            <person name="Venter J.C."/>
        </authorList>
    </citation>
    <scope>NUCLEOTIDE SEQUENCE [LARGE SCALE GENOMIC DNA]</scope>
    <source>
        <strain evidence="4 5">Nb-231</strain>
    </source>
</reference>
<comment type="caution">
    <text evidence="4">The sequence shown here is derived from an EMBL/GenBank/DDBJ whole genome shotgun (WGS) entry which is preliminary data.</text>
</comment>
<dbReference type="Gene3D" id="1.20.120.1760">
    <property type="match status" value="1"/>
</dbReference>
<dbReference type="GO" id="GO:0008654">
    <property type="term" value="P:phospholipid biosynthetic process"/>
    <property type="evidence" value="ECO:0007669"/>
    <property type="project" value="InterPro"/>
</dbReference>
<evidence type="ECO:0000313" key="4">
    <source>
        <dbReference type="EMBL" id="EAR21015.1"/>
    </source>
</evidence>
<keyword evidence="3" id="KW-1133">Transmembrane helix</keyword>
<dbReference type="GO" id="GO:0016780">
    <property type="term" value="F:phosphotransferase activity, for other substituted phosphate groups"/>
    <property type="evidence" value="ECO:0007669"/>
    <property type="project" value="InterPro"/>
</dbReference>
<dbReference type="PROSITE" id="PS00379">
    <property type="entry name" value="CDP_ALCOHOL_P_TRANSF"/>
    <property type="match status" value="1"/>
</dbReference>
<keyword evidence="3" id="KW-0812">Transmembrane</keyword>
<dbReference type="AlphaFoldDB" id="A4BTB3"/>
<feature type="transmembrane region" description="Helical" evidence="3">
    <location>
        <begin position="35"/>
        <end position="64"/>
    </location>
</feature>
<dbReference type="InterPro" id="IPR043130">
    <property type="entry name" value="CDP-OH_PTrfase_TM_dom"/>
</dbReference>
<proteinExistence type="inferred from homology"/>
<dbReference type="InterPro" id="IPR048254">
    <property type="entry name" value="CDP_ALCOHOL_P_TRANSF_CS"/>
</dbReference>
<keyword evidence="5" id="KW-1185">Reference proteome</keyword>
<protein>
    <submittedName>
        <fullName evidence="4">CDP-alcohol phosphatidyltransferase</fullName>
    </submittedName>
</protein>
<dbReference type="Pfam" id="PF01066">
    <property type="entry name" value="CDP-OH_P_transf"/>
    <property type="match status" value="1"/>
</dbReference>
<dbReference type="STRING" id="314278.NB231_07592"/>
<accession>A4BTB3</accession>
<evidence type="ECO:0000256" key="2">
    <source>
        <dbReference type="RuleBase" id="RU003750"/>
    </source>
</evidence>
<sequence length="201" mass="21556">MPADRRPWDARVAAWLVTPLRGTALTPNHLTTIRLIVGLFGAIVFALGRQPLLAALLVVLSNFLDHTDGEFARMTDQYSTFGHYYDLAADAIVTVGLFIGIGIGLRGGELGVLAILYGLIAGAAVATIFQIRNVLENRLGKVATRQVSAAGFEAEDVLYLLPLVIVFDVLDGFLVAAAIGAPLALALVAFDFQRRMRTPVP</sequence>
<name>A4BTB3_9GAMM</name>
<feature type="transmembrane region" description="Helical" evidence="3">
    <location>
        <begin position="84"/>
        <end position="105"/>
    </location>
</feature>
<dbReference type="OrthoDB" id="7059733at2"/>
<evidence type="ECO:0000256" key="3">
    <source>
        <dbReference type="SAM" id="Phobius"/>
    </source>
</evidence>
<keyword evidence="3" id="KW-0472">Membrane</keyword>
<gene>
    <name evidence="4" type="ORF">NB231_07592</name>
</gene>
<dbReference type="Proteomes" id="UP000003374">
    <property type="component" value="Unassembled WGS sequence"/>
</dbReference>
<evidence type="ECO:0000256" key="1">
    <source>
        <dbReference type="ARBA" id="ARBA00022679"/>
    </source>
</evidence>
<comment type="similarity">
    <text evidence="2">Belongs to the CDP-alcohol phosphatidyltransferase class-I family.</text>
</comment>
<dbReference type="GO" id="GO:0016020">
    <property type="term" value="C:membrane"/>
    <property type="evidence" value="ECO:0007669"/>
    <property type="project" value="InterPro"/>
</dbReference>
<dbReference type="HOGENOM" id="CLU_097440_0_0_6"/>
<dbReference type="EMBL" id="AAOF01000013">
    <property type="protein sequence ID" value="EAR21015.1"/>
    <property type="molecule type" value="Genomic_DNA"/>
</dbReference>
<dbReference type="RefSeq" id="WP_005001078.1">
    <property type="nucleotide sequence ID" value="NZ_CH672427.1"/>
</dbReference>
<evidence type="ECO:0000313" key="5">
    <source>
        <dbReference type="Proteomes" id="UP000003374"/>
    </source>
</evidence>
<feature type="transmembrane region" description="Helical" evidence="3">
    <location>
        <begin position="157"/>
        <end position="190"/>
    </location>
</feature>
<feature type="transmembrane region" description="Helical" evidence="3">
    <location>
        <begin position="112"/>
        <end position="131"/>
    </location>
</feature>
<dbReference type="eggNOG" id="COG0558">
    <property type="taxonomic scope" value="Bacteria"/>
</dbReference>
<organism evidence="4 5">
    <name type="scientific">Nitrococcus mobilis Nb-231</name>
    <dbReference type="NCBI Taxonomy" id="314278"/>
    <lineage>
        <taxon>Bacteria</taxon>
        <taxon>Pseudomonadati</taxon>
        <taxon>Pseudomonadota</taxon>
        <taxon>Gammaproteobacteria</taxon>
        <taxon>Chromatiales</taxon>
        <taxon>Ectothiorhodospiraceae</taxon>
        <taxon>Nitrococcus</taxon>
    </lineage>
</organism>
<keyword evidence="1 2" id="KW-0808">Transferase</keyword>
<dbReference type="InterPro" id="IPR000462">
    <property type="entry name" value="CDP-OH_P_trans"/>
</dbReference>